<protein>
    <recommendedName>
        <fullName evidence="3">FAR1 domain-containing protein</fullName>
    </recommendedName>
</protein>
<sequence length="129" mass="15107">MKSMRGVFRMRTCDKSLSYCPVTYRKILYRGNRGDFGRRLQSRGVRCSNTKCCGCAVRFSVVGSEEGLRVTKWCMSHDHEMNSSVMQVHPAFRKLTGMKRKEVEPFSMENYRVEKIKSFVLKYWESTLP</sequence>
<dbReference type="Proteomes" id="UP001497525">
    <property type="component" value="Unassembled WGS sequence"/>
</dbReference>
<name>A0AAV2T0H5_CALDB</name>
<evidence type="ECO:0008006" key="3">
    <source>
        <dbReference type="Google" id="ProtNLM"/>
    </source>
</evidence>
<organism evidence="1 2">
    <name type="scientific">Calicophoron daubneyi</name>
    <name type="common">Rumen fluke</name>
    <name type="synonym">Paramphistomum daubneyi</name>
    <dbReference type="NCBI Taxonomy" id="300641"/>
    <lineage>
        <taxon>Eukaryota</taxon>
        <taxon>Metazoa</taxon>
        <taxon>Spiralia</taxon>
        <taxon>Lophotrochozoa</taxon>
        <taxon>Platyhelminthes</taxon>
        <taxon>Trematoda</taxon>
        <taxon>Digenea</taxon>
        <taxon>Plagiorchiida</taxon>
        <taxon>Pronocephalata</taxon>
        <taxon>Paramphistomoidea</taxon>
        <taxon>Paramphistomidae</taxon>
        <taxon>Calicophoron</taxon>
    </lineage>
</organism>
<proteinExistence type="predicted"/>
<evidence type="ECO:0000313" key="2">
    <source>
        <dbReference type="Proteomes" id="UP001497525"/>
    </source>
</evidence>
<evidence type="ECO:0000313" key="1">
    <source>
        <dbReference type="EMBL" id="CAL5130236.1"/>
    </source>
</evidence>
<accession>A0AAV2T0H5</accession>
<gene>
    <name evidence="1" type="ORF">CDAUBV1_LOCUS1657</name>
</gene>
<comment type="caution">
    <text evidence="1">The sequence shown here is derived from an EMBL/GenBank/DDBJ whole genome shotgun (WGS) entry which is preliminary data.</text>
</comment>
<dbReference type="AlphaFoldDB" id="A0AAV2T0H5"/>
<dbReference type="EMBL" id="CAXLJL010000058">
    <property type="protein sequence ID" value="CAL5130236.1"/>
    <property type="molecule type" value="Genomic_DNA"/>
</dbReference>
<reference evidence="1" key="1">
    <citation type="submission" date="2024-06" db="EMBL/GenBank/DDBJ databases">
        <authorList>
            <person name="Liu X."/>
            <person name="Lenzi L."/>
            <person name="Haldenby T S."/>
            <person name="Uol C."/>
        </authorList>
    </citation>
    <scope>NUCLEOTIDE SEQUENCE</scope>
</reference>